<dbReference type="InterPro" id="IPR002909">
    <property type="entry name" value="IPT_dom"/>
</dbReference>
<dbReference type="OrthoDB" id="26242at2759"/>
<evidence type="ECO:0000256" key="1">
    <source>
        <dbReference type="ARBA" id="ARBA00002660"/>
    </source>
</evidence>
<dbReference type="Proteomes" id="UP000784294">
    <property type="component" value="Unassembled WGS sequence"/>
</dbReference>
<dbReference type="InterPro" id="IPR013783">
    <property type="entry name" value="Ig-like_fold"/>
</dbReference>
<name>A0A3S5BDF2_9PLAT</name>
<dbReference type="Pfam" id="PF01833">
    <property type="entry name" value="TIG"/>
    <property type="match status" value="1"/>
</dbReference>
<comment type="function">
    <text evidence="1">Component of the exocyst complex involved in the docking of exocytic vesicles with fusion sites on the plasma membrane.</text>
</comment>
<dbReference type="GO" id="GO:0006887">
    <property type="term" value="P:exocytosis"/>
    <property type="evidence" value="ECO:0007669"/>
    <property type="project" value="UniProtKB-KW"/>
</dbReference>
<keyword evidence="5" id="KW-0268">Exocytosis</keyword>
<feature type="domain" description="IPT/TIG" evidence="9">
    <location>
        <begin position="7"/>
        <end position="88"/>
    </location>
</feature>
<reference evidence="11" key="1">
    <citation type="submission" date="2018-11" db="EMBL/GenBank/DDBJ databases">
        <authorList>
            <consortium name="Pathogen Informatics"/>
        </authorList>
    </citation>
    <scope>NUCLEOTIDE SEQUENCE</scope>
</reference>
<comment type="similarity">
    <text evidence="2">Belongs to the SEC5 family.</text>
</comment>
<evidence type="ECO:0000259" key="9">
    <source>
        <dbReference type="Pfam" id="PF01833"/>
    </source>
</evidence>
<evidence type="ECO:0000256" key="8">
    <source>
        <dbReference type="SAM" id="MobiDB-lite"/>
    </source>
</evidence>
<keyword evidence="4" id="KW-0813">Transport</keyword>
<gene>
    <name evidence="10" type="ORF">PXEA_LOCUS36524</name>
    <name evidence="11" type="ORF">PXEA_LOCUS37152</name>
</gene>
<proteinExistence type="inferred from homology"/>
<evidence type="ECO:0000313" key="11">
    <source>
        <dbReference type="EMBL" id="VEL43712.1"/>
    </source>
</evidence>
<evidence type="ECO:0000256" key="3">
    <source>
        <dbReference type="ARBA" id="ARBA00017526"/>
    </source>
</evidence>
<dbReference type="EMBL" id="CAAALY010284335">
    <property type="protein sequence ID" value="VEL43712.1"/>
    <property type="molecule type" value="Genomic_DNA"/>
</dbReference>
<organism evidence="11 12">
    <name type="scientific">Protopolystoma xenopodis</name>
    <dbReference type="NCBI Taxonomy" id="117903"/>
    <lineage>
        <taxon>Eukaryota</taxon>
        <taxon>Metazoa</taxon>
        <taxon>Spiralia</taxon>
        <taxon>Lophotrochozoa</taxon>
        <taxon>Platyhelminthes</taxon>
        <taxon>Monogenea</taxon>
        <taxon>Polyopisthocotylea</taxon>
        <taxon>Polystomatidea</taxon>
        <taxon>Polystomatidae</taxon>
        <taxon>Protopolystoma</taxon>
    </lineage>
</organism>
<dbReference type="Gene3D" id="2.60.40.10">
    <property type="entry name" value="Immunoglobulins"/>
    <property type="match status" value="1"/>
</dbReference>
<evidence type="ECO:0000313" key="10">
    <source>
        <dbReference type="EMBL" id="VEL43084.1"/>
    </source>
</evidence>
<sequence>MKKCPAPYVTGISPNEGSPGTKLTVRGENLGIDKKDLMHVFIAGIDMGRTSEWHSPKKLTSITPLGEGELEIIVVTKSGGIGSAAVTYNQTMRKVVGMLILFAS</sequence>
<comment type="caution">
    <text evidence="11">The sequence shown here is derived from an EMBL/GenBank/DDBJ whole genome shotgun (WGS) entry which is preliminary data.</text>
</comment>
<feature type="region of interest" description="Disordered" evidence="8">
    <location>
        <begin position="1"/>
        <end position="22"/>
    </location>
</feature>
<evidence type="ECO:0000256" key="7">
    <source>
        <dbReference type="ARBA" id="ARBA00029715"/>
    </source>
</evidence>
<dbReference type="CDD" id="cd00102">
    <property type="entry name" value="IPT"/>
    <property type="match status" value="1"/>
</dbReference>
<dbReference type="GO" id="GO:0000145">
    <property type="term" value="C:exocyst"/>
    <property type="evidence" value="ECO:0007669"/>
    <property type="project" value="UniProtKB-ARBA"/>
</dbReference>
<accession>A0A3S5BDF2</accession>
<dbReference type="EMBL" id="CAAALY010278716">
    <property type="protein sequence ID" value="VEL43084.1"/>
    <property type="molecule type" value="Genomic_DNA"/>
</dbReference>
<evidence type="ECO:0000313" key="12">
    <source>
        <dbReference type="Proteomes" id="UP000784294"/>
    </source>
</evidence>
<evidence type="ECO:0000256" key="2">
    <source>
        <dbReference type="ARBA" id="ARBA00010578"/>
    </source>
</evidence>
<dbReference type="SUPFAM" id="SSF81296">
    <property type="entry name" value="E set domains"/>
    <property type="match status" value="1"/>
</dbReference>
<protein>
    <recommendedName>
        <fullName evidence="3">Exocyst complex component 2</fullName>
    </recommendedName>
    <alternativeName>
        <fullName evidence="7">Exocyst complex component Sec5</fullName>
    </alternativeName>
</protein>
<dbReference type="InterPro" id="IPR014756">
    <property type="entry name" value="Ig_E-set"/>
</dbReference>
<evidence type="ECO:0000256" key="6">
    <source>
        <dbReference type="ARBA" id="ARBA00022927"/>
    </source>
</evidence>
<dbReference type="AlphaFoldDB" id="A0A3S5BDF2"/>
<evidence type="ECO:0000256" key="4">
    <source>
        <dbReference type="ARBA" id="ARBA00022448"/>
    </source>
</evidence>
<dbReference type="FunFam" id="2.60.40.10:FF:000196">
    <property type="entry name" value="Exocyst complex component 2"/>
    <property type="match status" value="1"/>
</dbReference>
<keyword evidence="12" id="KW-1185">Reference proteome</keyword>
<keyword evidence="6" id="KW-0653">Protein transport</keyword>
<dbReference type="GO" id="GO:0015031">
    <property type="term" value="P:protein transport"/>
    <property type="evidence" value="ECO:0007669"/>
    <property type="project" value="UniProtKB-KW"/>
</dbReference>
<evidence type="ECO:0000256" key="5">
    <source>
        <dbReference type="ARBA" id="ARBA00022483"/>
    </source>
</evidence>